<name>A0A1S3BBY7_CUCME</name>
<evidence type="ECO:0000256" key="1">
    <source>
        <dbReference type="SAM" id="MobiDB-lite"/>
    </source>
</evidence>
<evidence type="ECO:0000313" key="3">
    <source>
        <dbReference type="RefSeq" id="XP_008444802.2"/>
    </source>
</evidence>
<dbReference type="AlphaFoldDB" id="A0A1S3BBY7"/>
<evidence type="ECO:0000313" key="2">
    <source>
        <dbReference type="Proteomes" id="UP001652600"/>
    </source>
</evidence>
<proteinExistence type="predicted"/>
<organism evidence="2 3">
    <name type="scientific">Cucumis melo</name>
    <name type="common">Muskmelon</name>
    <dbReference type="NCBI Taxonomy" id="3656"/>
    <lineage>
        <taxon>Eukaryota</taxon>
        <taxon>Viridiplantae</taxon>
        <taxon>Streptophyta</taxon>
        <taxon>Embryophyta</taxon>
        <taxon>Tracheophyta</taxon>
        <taxon>Spermatophyta</taxon>
        <taxon>Magnoliopsida</taxon>
        <taxon>eudicotyledons</taxon>
        <taxon>Gunneridae</taxon>
        <taxon>Pentapetalae</taxon>
        <taxon>rosids</taxon>
        <taxon>fabids</taxon>
        <taxon>Cucurbitales</taxon>
        <taxon>Cucurbitaceae</taxon>
        <taxon>Benincaseae</taxon>
        <taxon>Cucumis</taxon>
    </lineage>
</organism>
<dbReference type="Proteomes" id="UP001652600">
    <property type="component" value="Chromosome 3"/>
</dbReference>
<feature type="compositionally biased region" description="Low complexity" evidence="1">
    <location>
        <begin position="40"/>
        <end position="55"/>
    </location>
</feature>
<dbReference type="Gramene" id="MELO3C011008.2.1">
    <property type="protein sequence ID" value="MELO3C011008.2.1"/>
    <property type="gene ID" value="MELO3C011008.2"/>
</dbReference>
<dbReference type="eggNOG" id="ENOG502S3Z7">
    <property type="taxonomic scope" value="Eukaryota"/>
</dbReference>
<keyword evidence="2" id="KW-1185">Reference proteome</keyword>
<dbReference type="GeneID" id="103488041"/>
<accession>A0A1S3BBY7</accession>
<dbReference type="KEGG" id="cmo:103488041"/>
<protein>
    <submittedName>
        <fullName evidence="3">Uncharacterized protein LOC103488041</fullName>
    </submittedName>
</protein>
<dbReference type="RefSeq" id="XP_008444802.2">
    <property type="nucleotide sequence ID" value="XM_008446580.3"/>
</dbReference>
<reference evidence="3" key="1">
    <citation type="submission" date="2025-08" db="UniProtKB">
        <authorList>
            <consortium name="RefSeq"/>
        </authorList>
    </citation>
    <scope>IDENTIFICATION</scope>
    <source>
        <tissue evidence="3">Stem</tissue>
    </source>
</reference>
<gene>
    <name evidence="3" type="primary">LOC103488041</name>
</gene>
<feature type="region of interest" description="Disordered" evidence="1">
    <location>
        <begin position="29"/>
        <end position="55"/>
    </location>
</feature>
<sequence>MSYPAPLFFFAIKPTLSITDFSKILSTPIQESPRKPCPSSPKLSLLPSSSLSSSSTLWNPAAWVYSLEVLRKWIAAALVREGAACRRGRGCAIERVGRAVSAATAFRQGLPATTISALATPP</sequence>
<dbReference type="InParanoid" id="A0A1S3BBY7"/>